<reference evidence="3 4" key="1">
    <citation type="submission" date="2017-07" db="EMBL/GenBank/DDBJ databases">
        <title>Genome Sequence of Antarctobacter heliothermus Strain SMS3 Isolated from a culture of the Diatom Skeletonema marinoi.</title>
        <authorList>
            <person name="Topel M."/>
            <person name="Pinder M.I.M."/>
            <person name="Johansson O.N."/>
            <person name="Kourtchenko O."/>
            <person name="Godhe A."/>
            <person name="Clarke A.K."/>
        </authorList>
    </citation>
    <scope>NUCLEOTIDE SEQUENCE [LARGE SCALE GENOMIC DNA]</scope>
    <source>
        <strain evidence="3 4">SMS3</strain>
        <plasmid evidence="4">Plasmid psms3-1</plasmid>
    </source>
</reference>
<feature type="transmembrane region" description="Helical" evidence="1">
    <location>
        <begin position="44"/>
        <end position="63"/>
    </location>
</feature>
<dbReference type="Proteomes" id="UP000203589">
    <property type="component" value="Plasmid pSMS3-1"/>
</dbReference>
<keyword evidence="1" id="KW-0472">Membrane</keyword>
<dbReference type="InterPro" id="IPR009936">
    <property type="entry name" value="DUF1468"/>
</dbReference>
<feature type="transmembrane region" description="Helical" evidence="1">
    <location>
        <begin position="12"/>
        <end position="32"/>
    </location>
</feature>
<feature type="domain" description="DUF1468" evidence="2">
    <location>
        <begin position="18"/>
        <end position="175"/>
    </location>
</feature>
<feature type="transmembrane region" description="Helical" evidence="1">
    <location>
        <begin position="121"/>
        <end position="138"/>
    </location>
</feature>
<gene>
    <name evidence="3" type="ORF">ANTHELSMS3_04976</name>
</gene>
<dbReference type="KEGG" id="aht:ANTHELSMS3_04976"/>
<evidence type="ECO:0000313" key="4">
    <source>
        <dbReference type="Proteomes" id="UP000203589"/>
    </source>
</evidence>
<evidence type="ECO:0000259" key="2">
    <source>
        <dbReference type="Pfam" id="PF07331"/>
    </source>
</evidence>
<accession>A0A222EB00</accession>
<feature type="transmembrane region" description="Helical" evidence="1">
    <location>
        <begin position="97"/>
        <end position="115"/>
    </location>
</feature>
<keyword evidence="1" id="KW-0812">Transmembrane</keyword>
<geneLocation type="plasmid" evidence="4">
    <name>psms3-1</name>
</geneLocation>
<dbReference type="AlphaFoldDB" id="A0A222EB00"/>
<evidence type="ECO:0000256" key="1">
    <source>
        <dbReference type="SAM" id="Phobius"/>
    </source>
</evidence>
<dbReference type="EMBL" id="CP022541">
    <property type="protein sequence ID" value="ASP23364.1"/>
    <property type="molecule type" value="Genomic_DNA"/>
</dbReference>
<dbReference type="RefSeq" id="WP_094037462.1">
    <property type="nucleotide sequence ID" value="NZ_CP022541.1"/>
</dbReference>
<organism evidence="3 4">
    <name type="scientific">Antarctobacter heliothermus</name>
    <dbReference type="NCBI Taxonomy" id="74033"/>
    <lineage>
        <taxon>Bacteria</taxon>
        <taxon>Pseudomonadati</taxon>
        <taxon>Pseudomonadota</taxon>
        <taxon>Alphaproteobacteria</taxon>
        <taxon>Rhodobacterales</taxon>
        <taxon>Roseobacteraceae</taxon>
        <taxon>Antarctobacter</taxon>
    </lineage>
</organism>
<evidence type="ECO:0000313" key="3">
    <source>
        <dbReference type="EMBL" id="ASP23364.1"/>
    </source>
</evidence>
<proteinExistence type="predicted"/>
<dbReference type="OrthoDB" id="7824936at2"/>
<keyword evidence="1" id="KW-1133">Transmembrane helix</keyword>
<keyword evidence="4" id="KW-1185">Reference proteome</keyword>
<keyword evidence="3" id="KW-0614">Plasmid</keyword>
<protein>
    <submittedName>
        <fullName evidence="3">Tripartite tricarboxylate transporter TctB family protein</fullName>
    </submittedName>
</protein>
<sequence>MLPRKSLRRADVVASSVMICLGLAVVISAARMPWTSTVTGSTNLWYVSPGLFPAVIGGLLILFNLKVLAQAIKEGGCDGLWPSTVGWFRGLGYNRPIHRVILISILMAVYIFVAIGRMNFLLASGLFLFISIALFWWGDGEGKLSRKIPITALVAVGVPYLFTYLFRTFLYVPMP</sequence>
<feature type="transmembrane region" description="Helical" evidence="1">
    <location>
        <begin position="150"/>
        <end position="172"/>
    </location>
</feature>
<name>A0A222EB00_9RHOB</name>
<dbReference type="Pfam" id="PF07331">
    <property type="entry name" value="TctB"/>
    <property type="match status" value="1"/>
</dbReference>